<protein>
    <submittedName>
        <fullName evidence="2">Uu.00g144210.m01.CDS01</fullName>
    </submittedName>
</protein>
<sequence length="418" mass="48627">MSESDDSEVARNQESWDAIAHLADNLNQDWLDQHYLDIDESAYSQDLNEVLVSTVGDRQRQPLTEFRYFWKLPIELRLTIFGLALPRRVHCIRSLRVYTTYPTAFPSVGIPTLARAYQEWWNASIHRGYGYRFENQLRESVRLEWFDRYNDLIYIQSLRVFNAWKGWSTMLCSATTVFNVLEVVEDRWRGAATSDIFTSLSRTSIFDRSKTFLLSMLTVECGDDLAIYGDNTTAMVDLDDENLPRMLKSVYDNVRSCKPANVPHKRPSLLLKHLRKEWDAGLKRLSEEQWLQSRLDVTAPKDPTMYTKERFGYKNRRFMLDRNHSAVEKLVRAMPEMRPVIVFEKRWPCFDLTMLQDHGSAAHLREPSEAIWADGRSMDGLESISNRRGMVLSYEFLVDRQTRYGPLPAPPPAQSSSG</sequence>
<comment type="caution">
    <text evidence="2">The sequence shown here is derived from an EMBL/GenBank/DDBJ whole genome shotgun (WGS) entry which is preliminary data.</text>
</comment>
<dbReference type="AlphaFoldDB" id="A0AAI8YLV7"/>
<organism evidence="2 3">
    <name type="scientific">Anthostomella pinea</name>
    <dbReference type="NCBI Taxonomy" id="933095"/>
    <lineage>
        <taxon>Eukaryota</taxon>
        <taxon>Fungi</taxon>
        <taxon>Dikarya</taxon>
        <taxon>Ascomycota</taxon>
        <taxon>Pezizomycotina</taxon>
        <taxon>Sordariomycetes</taxon>
        <taxon>Xylariomycetidae</taxon>
        <taxon>Xylariales</taxon>
        <taxon>Xylariaceae</taxon>
        <taxon>Anthostomella</taxon>
    </lineage>
</organism>
<evidence type="ECO:0000313" key="3">
    <source>
        <dbReference type="Proteomes" id="UP001295740"/>
    </source>
</evidence>
<gene>
    <name evidence="2" type="ORF">KHLLAP_LOCUS9863</name>
</gene>
<accession>A0AAI8YLV7</accession>
<keyword evidence="3" id="KW-1185">Reference proteome</keyword>
<dbReference type="InterPro" id="IPR045518">
    <property type="entry name" value="2EXR"/>
</dbReference>
<dbReference type="EMBL" id="CAUWAG010000012">
    <property type="protein sequence ID" value="CAJ2509395.1"/>
    <property type="molecule type" value="Genomic_DNA"/>
</dbReference>
<evidence type="ECO:0000313" key="2">
    <source>
        <dbReference type="EMBL" id="CAJ2509395.1"/>
    </source>
</evidence>
<reference evidence="2" key="1">
    <citation type="submission" date="2023-10" db="EMBL/GenBank/DDBJ databases">
        <authorList>
            <person name="Hackl T."/>
        </authorList>
    </citation>
    <scope>NUCLEOTIDE SEQUENCE</scope>
</reference>
<name>A0AAI8YLV7_9PEZI</name>
<dbReference type="Proteomes" id="UP001295740">
    <property type="component" value="Unassembled WGS sequence"/>
</dbReference>
<feature type="domain" description="2EXR" evidence="1">
    <location>
        <begin position="66"/>
        <end position="153"/>
    </location>
</feature>
<evidence type="ECO:0000259" key="1">
    <source>
        <dbReference type="Pfam" id="PF20150"/>
    </source>
</evidence>
<dbReference type="Pfam" id="PF20150">
    <property type="entry name" value="2EXR"/>
    <property type="match status" value="1"/>
</dbReference>
<proteinExistence type="predicted"/>